<dbReference type="WBParaSite" id="SVE_0614000.1">
    <property type="protein sequence ID" value="SVE_0614000.1"/>
    <property type="gene ID" value="SVE_0614000"/>
</dbReference>
<evidence type="ECO:0000313" key="2">
    <source>
        <dbReference type="WBParaSite" id="SVE_0614000.1"/>
    </source>
</evidence>
<dbReference type="AlphaFoldDB" id="A0A0K0FBD0"/>
<reference evidence="2" key="2">
    <citation type="submission" date="2015-08" db="UniProtKB">
        <authorList>
            <consortium name="WormBaseParasite"/>
        </authorList>
    </citation>
    <scope>IDENTIFICATION</scope>
</reference>
<protein>
    <submittedName>
        <fullName evidence="2">Reverse transcriptase domain-containing protein</fullName>
    </submittedName>
</protein>
<organism evidence="1 2">
    <name type="scientific">Strongyloides venezuelensis</name>
    <name type="common">Threadworm</name>
    <dbReference type="NCBI Taxonomy" id="75913"/>
    <lineage>
        <taxon>Eukaryota</taxon>
        <taxon>Metazoa</taxon>
        <taxon>Ecdysozoa</taxon>
        <taxon>Nematoda</taxon>
        <taxon>Chromadorea</taxon>
        <taxon>Rhabditida</taxon>
        <taxon>Tylenchina</taxon>
        <taxon>Panagrolaimomorpha</taxon>
        <taxon>Strongyloidoidea</taxon>
        <taxon>Strongyloididae</taxon>
        <taxon>Strongyloides</taxon>
    </lineage>
</organism>
<accession>A0A0K0FBD0</accession>
<proteinExistence type="predicted"/>
<reference evidence="1" key="1">
    <citation type="submission" date="2014-07" db="EMBL/GenBank/DDBJ databases">
        <authorList>
            <person name="Martin A.A"/>
            <person name="De Silva N."/>
        </authorList>
    </citation>
    <scope>NUCLEOTIDE SEQUENCE</scope>
</reference>
<sequence>MHVQIKEISIDNCKKSKTIKIKRGITQGSSSSPMNFILAISHFLENLVHAGDNKVSLQLNNSKCARESTTSNFPRFEKYKYLGIMKNTDETTLDETIETL</sequence>
<name>A0A0K0FBD0_STRVS</name>
<evidence type="ECO:0000313" key="1">
    <source>
        <dbReference type="Proteomes" id="UP000035680"/>
    </source>
</evidence>
<dbReference type="Proteomes" id="UP000035680">
    <property type="component" value="Unassembled WGS sequence"/>
</dbReference>
<keyword evidence="1" id="KW-1185">Reference proteome</keyword>